<dbReference type="InterPro" id="IPR001764">
    <property type="entry name" value="Glyco_hydro_3_N"/>
</dbReference>
<keyword evidence="3" id="KW-0119">Carbohydrate metabolism</keyword>
<dbReference type="InterPro" id="IPR013783">
    <property type="entry name" value="Ig-like_fold"/>
</dbReference>
<dbReference type="InterPro" id="IPR036962">
    <property type="entry name" value="Glyco_hydro_3_N_sf"/>
</dbReference>
<dbReference type="Pfam" id="PF00933">
    <property type="entry name" value="Glyco_hydro_3"/>
    <property type="match status" value="1"/>
</dbReference>
<comment type="similarity">
    <text evidence="1 4">Belongs to the glycosyl hydrolase 3 family.</text>
</comment>
<dbReference type="InterPro" id="IPR050288">
    <property type="entry name" value="Cellulose_deg_GH3"/>
</dbReference>
<dbReference type="Proteomes" id="UP001501803">
    <property type="component" value="Unassembled WGS sequence"/>
</dbReference>
<sequence>MNALARELTLEEKAALGSGASFWHSEPVDDAPGVFLSDGPHGIRAQIDSADALGIGVSAPATCFPPAAGIAQSWDPDLVERIGAALGREARELGVGVLLGPGINIRRDPRGGRNFEYLSEDPHLSGALGSAWVRGVQGEGIGTSVKHFAANNAETDRLRLSSEVDQRTLREIYLRAFERVVKTEKPWTVMCSYNRVNGVWASEDPWLLTQVLRDEWGFDGVVVSDWGAVRDRVASVAAGLDLQMPGGQNDGDRAVVDAVRTGRLPEATVETSSARMRALIRRVADSAGSGVPLDLDENHRLAREAARRSIVLLKNEDSLLPLAPATRVAVIGAFAEHPRFQGGGSSHVNPTRVDIPLDEIRSVGGDQGSVTFAAGYSANPAAAQTLREEAVATAADAEAAVVFLALPDRDESEGYDRDHIDLPANQVDVLRAVVAAQPRTVVVLSHGGVVRLAEVDSLAPAILDGALLGQGGGRAVADILFGVAEPSGRLTETVPVRLQDVPSYLSFPGEFSRVVYGEGIFVGYRGYDARETQVTYPFGHGLSYTRFEYSDLQVESAADGIRARLTVTNVGSREGREVVQFYVGKPESRVSRAPRELKAFRSTVIPAGASADIEVVIPREDLNYWDERVDGWVLEGGAYRVSVGASSRDIRVSVEVAVDAPPLRLHLSMQSTMGEVAEHPVAGPILAASMGQHMDQVPDDELGMDMARMGASFPLDRIAMMGAGITADDLAQLVAAGNSGA</sequence>
<dbReference type="InterPro" id="IPR019800">
    <property type="entry name" value="Glyco_hydro_3_AS"/>
</dbReference>
<keyword evidence="2 4" id="KW-0378">Hydrolase</keyword>
<dbReference type="InterPro" id="IPR002772">
    <property type="entry name" value="Glyco_hydro_3_C"/>
</dbReference>
<feature type="domain" description="Fibronectin type III-like" evidence="5">
    <location>
        <begin position="577"/>
        <end position="647"/>
    </location>
</feature>
<evidence type="ECO:0000256" key="2">
    <source>
        <dbReference type="ARBA" id="ARBA00022801"/>
    </source>
</evidence>
<dbReference type="Pfam" id="PF14310">
    <property type="entry name" value="Fn3-like"/>
    <property type="match status" value="1"/>
</dbReference>
<dbReference type="SUPFAM" id="SSF51445">
    <property type="entry name" value="(Trans)glycosidases"/>
    <property type="match status" value="1"/>
</dbReference>
<keyword evidence="7" id="KW-1185">Reference proteome</keyword>
<dbReference type="Pfam" id="PF01915">
    <property type="entry name" value="Glyco_hydro_3_C"/>
    <property type="match status" value="1"/>
</dbReference>
<dbReference type="RefSeq" id="WP_345061260.1">
    <property type="nucleotide sequence ID" value="NZ_BAABCN010000002.1"/>
</dbReference>
<organism evidence="6 7">
    <name type="scientific">Leifsonia kafniensis</name>
    <dbReference type="NCBI Taxonomy" id="475957"/>
    <lineage>
        <taxon>Bacteria</taxon>
        <taxon>Bacillati</taxon>
        <taxon>Actinomycetota</taxon>
        <taxon>Actinomycetes</taxon>
        <taxon>Micrococcales</taxon>
        <taxon>Microbacteriaceae</taxon>
        <taxon>Leifsonia</taxon>
    </lineage>
</organism>
<dbReference type="PROSITE" id="PS00775">
    <property type="entry name" value="GLYCOSYL_HYDROL_F3"/>
    <property type="match status" value="1"/>
</dbReference>
<dbReference type="Gene3D" id="3.20.20.300">
    <property type="entry name" value="Glycoside hydrolase, family 3, N-terminal domain"/>
    <property type="match status" value="1"/>
</dbReference>
<evidence type="ECO:0000313" key="7">
    <source>
        <dbReference type="Proteomes" id="UP001501803"/>
    </source>
</evidence>
<dbReference type="SMART" id="SM01217">
    <property type="entry name" value="Fn3_like"/>
    <property type="match status" value="1"/>
</dbReference>
<dbReference type="PANTHER" id="PTHR42715">
    <property type="entry name" value="BETA-GLUCOSIDASE"/>
    <property type="match status" value="1"/>
</dbReference>
<gene>
    <name evidence="6" type="ORF">GCM10022381_01210</name>
</gene>
<dbReference type="EMBL" id="BAABCN010000002">
    <property type="protein sequence ID" value="GAA3860519.1"/>
    <property type="molecule type" value="Genomic_DNA"/>
</dbReference>
<reference evidence="7" key="1">
    <citation type="journal article" date="2019" name="Int. J. Syst. Evol. Microbiol.">
        <title>The Global Catalogue of Microorganisms (GCM) 10K type strain sequencing project: providing services to taxonomists for standard genome sequencing and annotation.</title>
        <authorList>
            <consortium name="The Broad Institute Genomics Platform"/>
            <consortium name="The Broad Institute Genome Sequencing Center for Infectious Disease"/>
            <person name="Wu L."/>
            <person name="Ma J."/>
        </authorList>
    </citation>
    <scope>NUCLEOTIDE SEQUENCE [LARGE SCALE GENOMIC DNA]</scope>
    <source>
        <strain evidence="7">JCM 17021</strain>
    </source>
</reference>
<evidence type="ECO:0000256" key="3">
    <source>
        <dbReference type="ARBA" id="ARBA00023277"/>
    </source>
</evidence>
<dbReference type="GO" id="GO:0016787">
    <property type="term" value="F:hydrolase activity"/>
    <property type="evidence" value="ECO:0007669"/>
    <property type="project" value="UniProtKB-KW"/>
</dbReference>
<dbReference type="Gene3D" id="2.60.40.10">
    <property type="entry name" value="Immunoglobulins"/>
    <property type="match status" value="1"/>
</dbReference>
<dbReference type="Gene3D" id="3.40.50.1700">
    <property type="entry name" value="Glycoside hydrolase family 3 C-terminal domain"/>
    <property type="match status" value="1"/>
</dbReference>
<protein>
    <submittedName>
        <fullName evidence="6">Glycoside hydrolase family 3 C-terminal domain-containing protein</fullName>
    </submittedName>
</protein>
<dbReference type="InterPro" id="IPR026891">
    <property type="entry name" value="Fn3-like"/>
</dbReference>
<dbReference type="InterPro" id="IPR017853">
    <property type="entry name" value="GH"/>
</dbReference>
<evidence type="ECO:0000256" key="4">
    <source>
        <dbReference type="RuleBase" id="RU361161"/>
    </source>
</evidence>
<proteinExistence type="inferred from homology"/>
<accession>A0ABP7K1G1</accession>
<evidence type="ECO:0000259" key="5">
    <source>
        <dbReference type="SMART" id="SM01217"/>
    </source>
</evidence>
<dbReference type="PRINTS" id="PR00133">
    <property type="entry name" value="GLHYDRLASE3"/>
</dbReference>
<evidence type="ECO:0000313" key="6">
    <source>
        <dbReference type="EMBL" id="GAA3860519.1"/>
    </source>
</evidence>
<keyword evidence="4" id="KW-0326">Glycosidase</keyword>
<evidence type="ECO:0000256" key="1">
    <source>
        <dbReference type="ARBA" id="ARBA00005336"/>
    </source>
</evidence>
<dbReference type="PANTHER" id="PTHR42715:SF10">
    <property type="entry name" value="BETA-GLUCOSIDASE"/>
    <property type="match status" value="1"/>
</dbReference>
<name>A0ABP7K1G1_9MICO</name>
<dbReference type="InterPro" id="IPR036881">
    <property type="entry name" value="Glyco_hydro_3_C_sf"/>
</dbReference>
<dbReference type="SUPFAM" id="SSF52279">
    <property type="entry name" value="Beta-D-glucan exohydrolase, C-terminal domain"/>
    <property type="match status" value="1"/>
</dbReference>
<comment type="caution">
    <text evidence="6">The sequence shown here is derived from an EMBL/GenBank/DDBJ whole genome shotgun (WGS) entry which is preliminary data.</text>
</comment>